<dbReference type="KEGG" id="paun:MJA45_18690"/>
<dbReference type="Gene3D" id="3.40.140.10">
    <property type="entry name" value="Cytidine Deaminase, domain 2"/>
    <property type="match status" value="1"/>
</dbReference>
<sequence length="175" mass="19892">MLPIKKIIIPELLTKETVRALLSFHPSPFKNHEGILYWGGYDFNDTVIVATCVVPKATSGPQEVHTTPEANAEVISYLNKHGMTLIAQVHSHPKDLKRHSAGDDKFTFMPYDGYFSVVVPFYARKAMSPLTMCGFHMYHRGKFHVMPDNWTMQNVKMIPGYVDLRGNKNGLTHFK</sequence>
<accession>A0AA96LCM0</accession>
<organism evidence="7 8">
    <name type="scientific">Paenibacillus aurantius</name>
    <dbReference type="NCBI Taxonomy" id="2918900"/>
    <lineage>
        <taxon>Bacteria</taxon>
        <taxon>Bacillati</taxon>
        <taxon>Bacillota</taxon>
        <taxon>Bacilli</taxon>
        <taxon>Bacillales</taxon>
        <taxon>Paenibacillaceae</taxon>
        <taxon>Paenibacillus</taxon>
    </lineage>
</organism>
<reference evidence="7 8" key="1">
    <citation type="submission" date="2022-02" db="EMBL/GenBank/DDBJ databases">
        <title>Paenibacillus sp. MBLB1776 Whole Genome Shotgun Sequencing.</title>
        <authorList>
            <person name="Hwang C.Y."/>
            <person name="Cho E.-S."/>
            <person name="Seo M.-J."/>
        </authorList>
    </citation>
    <scope>NUCLEOTIDE SEQUENCE [LARGE SCALE GENOMIC DNA]</scope>
    <source>
        <strain evidence="7 8">MBLB1776</strain>
    </source>
</reference>
<keyword evidence="1" id="KW-0645">Protease</keyword>
<dbReference type="EMBL" id="CP130318">
    <property type="protein sequence ID" value="WNQ09646.1"/>
    <property type="molecule type" value="Genomic_DNA"/>
</dbReference>
<keyword evidence="8" id="KW-1185">Reference proteome</keyword>
<evidence type="ECO:0000313" key="7">
    <source>
        <dbReference type="EMBL" id="WNQ09646.1"/>
    </source>
</evidence>
<evidence type="ECO:0000256" key="1">
    <source>
        <dbReference type="ARBA" id="ARBA00022670"/>
    </source>
</evidence>
<proteinExistence type="predicted"/>
<evidence type="ECO:0000256" key="3">
    <source>
        <dbReference type="ARBA" id="ARBA00022801"/>
    </source>
</evidence>
<evidence type="ECO:0000256" key="4">
    <source>
        <dbReference type="ARBA" id="ARBA00022833"/>
    </source>
</evidence>
<evidence type="ECO:0000313" key="8">
    <source>
        <dbReference type="Proteomes" id="UP001305702"/>
    </source>
</evidence>
<name>A0AA96LCM0_9BACL</name>
<keyword evidence="3" id="KW-0378">Hydrolase</keyword>
<gene>
    <name evidence="7" type="ORF">MJA45_18690</name>
</gene>
<evidence type="ECO:0000259" key="6">
    <source>
        <dbReference type="Pfam" id="PF14464"/>
    </source>
</evidence>
<dbReference type="GO" id="GO:0008237">
    <property type="term" value="F:metallopeptidase activity"/>
    <property type="evidence" value="ECO:0007669"/>
    <property type="project" value="UniProtKB-KW"/>
</dbReference>
<evidence type="ECO:0000256" key="5">
    <source>
        <dbReference type="ARBA" id="ARBA00023049"/>
    </source>
</evidence>
<dbReference type="Pfam" id="PF14464">
    <property type="entry name" value="Prok-JAB"/>
    <property type="match status" value="1"/>
</dbReference>
<dbReference type="Proteomes" id="UP001305702">
    <property type="component" value="Chromosome"/>
</dbReference>
<dbReference type="SUPFAM" id="SSF102712">
    <property type="entry name" value="JAB1/MPN domain"/>
    <property type="match status" value="1"/>
</dbReference>
<protein>
    <submittedName>
        <fullName evidence="7">Mov34/MPN/PAD-1 family protein</fullName>
    </submittedName>
</protein>
<feature type="domain" description="JAB" evidence="6">
    <location>
        <begin position="42"/>
        <end position="110"/>
    </location>
</feature>
<dbReference type="GO" id="GO:0046872">
    <property type="term" value="F:metal ion binding"/>
    <property type="evidence" value="ECO:0007669"/>
    <property type="project" value="UniProtKB-KW"/>
</dbReference>
<evidence type="ECO:0000256" key="2">
    <source>
        <dbReference type="ARBA" id="ARBA00022723"/>
    </source>
</evidence>
<dbReference type="GO" id="GO:0006508">
    <property type="term" value="P:proteolysis"/>
    <property type="evidence" value="ECO:0007669"/>
    <property type="project" value="UniProtKB-KW"/>
</dbReference>
<dbReference type="RefSeq" id="WP_315603419.1">
    <property type="nucleotide sequence ID" value="NZ_CP130318.1"/>
</dbReference>
<keyword evidence="4" id="KW-0862">Zinc</keyword>
<keyword evidence="2" id="KW-0479">Metal-binding</keyword>
<dbReference type="InterPro" id="IPR028090">
    <property type="entry name" value="JAB_dom_prok"/>
</dbReference>
<dbReference type="AlphaFoldDB" id="A0AA96LCM0"/>
<keyword evidence="5" id="KW-0482">Metalloprotease</keyword>